<dbReference type="Pfam" id="PF11961">
    <property type="entry name" value="DUF3475"/>
    <property type="match status" value="1"/>
</dbReference>
<dbReference type="PANTHER" id="PTHR31371">
    <property type="entry name" value="BNAC09G50660D PROTEIN"/>
    <property type="match status" value="1"/>
</dbReference>
<feature type="compositionally biased region" description="Low complexity" evidence="1">
    <location>
        <begin position="335"/>
        <end position="347"/>
    </location>
</feature>
<accession>A0A2I4DZ13</accession>
<dbReference type="InterPro" id="IPR021864">
    <property type="entry name" value="DUF3475"/>
</dbReference>
<dbReference type="Pfam" id="PF05003">
    <property type="entry name" value="DUF668"/>
    <property type="match status" value="1"/>
</dbReference>
<dbReference type="GO" id="GO:0045927">
    <property type="term" value="P:positive regulation of growth"/>
    <property type="evidence" value="ECO:0007669"/>
    <property type="project" value="InterPro"/>
</dbReference>
<name>A0A2I4DZ13_JUGRE</name>
<evidence type="ECO:0000256" key="1">
    <source>
        <dbReference type="SAM" id="MobiDB-lite"/>
    </source>
</evidence>
<dbReference type="STRING" id="51240.A0A2I4DZ13"/>
<feature type="region of interest" description="Disordered" evidence="1">
    <location>
        <begin position="334"/>
        <end position="354"/>
    </location>
</feature>
<keyword evidence="2" id="KW-1185">Reference proteome</keyword>
<proteinExistence type="predicted"/>
<dbReference type="RefSeq" id="XP_018812397.1">
    <property type="nucleotide sequence ID" value="XM_018956852.2"/>
</dbReference>
<dbReference type="InterPro" id="IPR007700">
    <property type="entry name" value="DUF668"/>
</dbReference>
<dbReference type="OrthoDB" id="2018987at2759"/>
<dbReference type="Proteomes" id="UP000235220">
    <property type="component" value="Chromosome 3"/>
</dbReference>
<reference evidence="3" key="1">
    <citation type="submission" date="2025-08" db="UniProtKB">
        <authorList>
            <consortium name="RefSeq"/>
        </authorList>
    </citation>
    <scope>IDENTIFICATION</scope>
    <source>
        <tissue evidence="3">Leaves</tissue>
    </source>
</reference>
<feature type="compositionally biased region" description="Basic and acidic residues" evidence="1">
    <location>
        <begin position="294"/>
        <end position="307"/>
    </location>
</feature>
<organism evidence="2 3">
    <name type="scientific">Juglans regia</name>
    <name type="common">English walnut</name>
    <dbReference type="NCBI Taxonomy" id="51240"/>
    <lineage>
        <taxon>Eukaryota</taxon>
        <taxon>Viridiplantae</taxon>
        <taxon>Streptophyta</taxon>
        <taxon>Embryophyta</taxon>
        <taxon>Tracheophyta</taxon>
        <taxon>Spermatophyta</taxon>
        <taxon>Magnoliopsida</taxon>
        <taxon>eudicotyledons</taxon>
        <taxon>Gunneridae</taxon>
        <taxon>Pentapetalae</taxon>
        <taxon>rosids</taxon>
        <taxon>fabids</taxon>
        <taxon>Fagales</taxon>
        <taxon>Juglandaceae</taxon>
        <taxon>Juglans</taxon>
    </lineage>
</organism>
<dbReference type="GeneID" id="108984793"/>
<gene>
    <name evidence="3" type="primary">LOC108984793</name>
</gene>
<protein>
    <submittedName>
        <fullName evidence="3">Protein PSK SIMULATOR 1-like</fullName>
    </submittedName>
</protein>
<sequence>MGGESVTESWFGSLRWISRKGGSDNDKGVIEILAFEVASLMLKVVNLWQSLGDKELHRLREEVWNSIGLKKLVSDDDDYLMELALNETVENFVFVARSVARLGKRCRDPMYHRFEQFVNDPIQNGFQWAGWEYKWKKMERKVKKMEKFIASMTQLSQELEVLVELEQTLRRMQNAELNRVKALDFQQKVIRQRHEVRNLREMSPWNRTYDYIVRLLMRSLFTILERIKHVLGTYQVPSVEANVDSQLMNIECFPRSHSFSAIMYSSIYPSENNLGGFYSGRIERSISKPGNADKSSRKEKQQQDRPRPSTIYGNHPNLGTNPFAHAGPFKGCMPGGSESPVVPSSKPTGGGSMRLSSVRLKNIDEDSKTNMKSFSRSNRVYSKLSFFNSKCRSWTAPPSTLGSAALALHYANVIILIERLASAPHLMDLDTRDDLYNRLPSTIRSALRARLKSYVKTTTSSEHNAALAAEWSLALGHIFDWLVPLAHNMTRWHSERNFEKHHGFSRTNVLLVQTLHFANQAKTEAAITELLVGLNYICRIGIEHQRKHMQEPAGSRPCYDYTFIRDDTAYDV</sequence>
<evidence type="ECO:0000313" key="3">
    <source>
        <dbReference type="RefSeq" id="XP_018812397.1"/>
    </source>
</evidence>
<evidence type="ECO:0000313" key="2">
    <source>
        <dbReference type="Proteomes" id="UP000235220"/>
    </source>
</evidence>
<dbReference type="AlphaFoldDB" id="A0A2I4DZ13"/>
<dbReference type="PANTHER" id="PTHR31371:SF4">
    <property type="entry name" value="DUF668 DOMAIN-CONTAINING PROTEIN"/>
    <property type="match status" value="1"/>
</dbReference>
<dbReference type="KEGG" id="jre:108984793"/>
<dbReference type="Gramene" id="Jr03_01000_p1">
    <property type="protein sequence ID" value="cds.Jr03_01000_p1"/>
    <property type="gene ID" value="Jr03_01000"/>
</dbReference>
<feature type="region of interest" description="Disordered" evidence="1">
    <location>
        <begin position="285"/>
        <end position="317"/>
    </location>
</feature>